<dbReference type="PANTHER" id="PTHR47969">
    <property type="entry name" value="CHROMOSOME-ASSOCIATED KINESIN KIF4A-RELATED"/>
    <property type="match status" value="1"/>
</dbReference>
<dbReference type="GO" id="GO:0003777">
    <property type="term" value="F:microtubule motor activity"/>
    <property type="evidence" value="ECO:0007669"/>
    <property type="project" value="InterPro"/>
</dbReference>
<dbReference type="OrthoDB" id="3176171at2759"/>
<dbReference type="AlphaFoldDB" id="A0A4P9X9M4"/>
<feature type="compositionally biased region" description="Low complexity" evidence="12">
    <location>
        <begin position="727"/>
        <end position="740"/>
    </location>
</feature>
<dbReference type="STRING" id="1555241.A0A4P9X9M4"/>
<dbReference type="GO" id="GO:0008017">
    <property type="term" value="F:microtubule binding"/>
    <property type="evidence" value="ECO:0007669"/>
    <property type="project" value="InterPro"/>
</dbReference>
<dbReference type="InterPro" id="IPR027640">
    <property type="entry name" value="Kinesin-like_fam"/>
</dbReference>
<dbReference type="EMBL" id="ML014155">
    <property type="protein sequence ID" value="RKP02005.1"/>
    <property type="molecule type" value="Genomic_DNA"/>
</dbReference>
<dbReference type="GO" id="GO:0005874">
    <property type="term" value="C:microtubule"/>
    <property type="evidence" value="ECO:0007669"/>
    <property type="project" value="UniProtKB-KW"/>
</dbReference>
<dbReference type="Proteomes" id="UP000274922">
    <property type="component" value="Unassembled WGS sequence"/>
</dbReference>
<feature type="domain" description="Kinesin motor" evidence="13">
    <location>
        <begin position="1"/>
        <end position="342"/>
    </location>
</feature>
<evidence type="ECO:0000256" key="7">
    <source>
        <dbReference type="ARBA" id="ARBA00023175"/>
    </source>
</evidence>
<organism evidence="14 15">
    <name type="scientific">Caulochytrium protostelioides</name>
    <dbReference type="NCBI Taxonomy" id="1555241"/>
    <lineage>
        <taxon>Eukaryota</taxon>
        <taxon>Fungi</taxon>
        <taxon>Fungi incertae sedis</taxon>
        <taxon>Chytridiomycota</taxon>
        <taxon>Chytridiomycota incertae sedis</taxon>
        <taxon>Chytridiomycetes</taxon>
        <taxon>Caulochytriales</taxon>
        <taxon>Caulochytriaceae</taxon>
        <taxon>Caulochytrium</taxon>
    </lineage>
</organism>
<dbReference type="FunFam" id="3.40.850.10:FF:000029">
    <property type="entry name" value="Kinesin-like protein KIF17"/>
    <property type="match status" value="1"/>
</dbReference>
<dbReference type="InterPro" id="IPR019821">
    <property type="entry name" value="Kinesin_motor_CS"/>
</dbReference>
<dbReference type="PANTHER" id="PTHR47969:SF21">
    <property type="entry name" value="KINESIN-LIKE PROTEIN"/>
    <property type="match status" value="1"/>
</dbReference>
<dbReference type="Gene3D" id="3.40.850.10">
    <property type="entry name" value="Kinesin motor domain"/>
    <property type="match status" value="1"/>
</dbReference>
<evidence type="ECO:0000256" key="11">
    <source>
        <dbReference type="SAM" id="Coils"/>
    </source>
</evidence>
<feature type="binding site" evidence="9">
    <location>
        <begin position="84"/>
        <end position="91"/>
    </location>
    <ligand>
        <name>ATP</name>
        <dbReference type="ChEBI" id="CHEBI:30616"/>
    </ligand>
</feature>
<dbReference type="PROSITE" id="PS50067">
    <property type="entry name" value="KINESIN_MOTOR_2"/>
    <property type="match status" value="1"/>
</dbReference>
<feature type="region of interest" description="Disordered" evidence="12">
    <location>
        <begin position="645"/>
        <end position="696"/>
    </location>
</feature>
<name>A0A4P9X9M4_9FUNG</name>
<evidence type="ECO:0000256" key="2">
    <source>
        <dbReference type="ARBA" id="ARBA00022490"/>
    </source>
</evidence>
<feature type="region of interest" description="Disordered" evidence="12">
    <location>
        <begin position="709"/>
        <end position="761"/>
    </location>
</feature>
<protein>
    <recommendedName>
        <fullName evidence="10">Kinesin-like protein</fullName>
    </recommendedName>
</protein>
<keyword evidence="7 9" id="KW-0505">Motor protein</keyword>
<keyword evidence="2" id="KW-0963">Cytoplasm</keyword>
<evidence type="ECO:0000256" key="5">
    <source>
        <dbReference type="ARBA" id="ARBA00022840"/>
    </source>
</evidence>
<evidence type="ECO:0000256" key="10">
    <source>
        <dbReference type="RuleBase" id="RU000394"/>
    </source>
</evidence>
<evidence type="ECO:0000256" key="9">
    <source>
        <dbReference type="PROSITE-ProRule" id="PRU00283"/>
    </source>
</evidence>
<keyword evidence="8" id="KW-0206">Cytoskeleton</keyword>
<sequence>VKVVVRCRPFSSKESAAGYSDIVTMNLIEGTIGLQDAQGSAPKSFTFDSVFDTTSSQSEVYNRTARAVVESVMEGYNGTIFAYGQTGTGKTFSMEGDRSTPELRGIIPQAFDHIFFDISRSSGTTQYLVRASYLEIYNESIVDLLDPPPPGKESPKLELKERADTGVYVKDLRTFVVRDVEEMDRLMSFGNKNRKVGATEMNARSSRSHSIFTLTVEAIDASDAATGTGGKDGGDAKIRVGKLHLVDLAGSERQSKTGATGDRLKEATKINLSLSALGNVISALVDGKSQHIPYRDSKLTRLLQDSLGGNAKTLMLATLSPASYNYEETLSTLRYAHRAKNIKNKPKINEDPKDAMLREFQQEIQRLKAQLAQMEAGGDAPAEGSAIVDGDDNQTQIDEEKLAISLAKDMEESERNRLMAEADSRRKELDAERAARDALVAKIQQLSAKLLSGDDKLLDQNRDQETELARKQQELEARLRAERSLRQELEKQEEASLQIEEHFSSLQDEALAKTRKLKKLWKLLVDHRAEYQDLQREQARERSDLLEAVSDLTKELQLALLITEQLLPAALLDLIEAKAIWDDNAERWRMTNAHLAGNNLARRIESEYTGACDMAAAREASGVGITPFLSYEALGLSVGRSHAMFTGDGSSRSTRAGDNSATYPSREHTGLSSGGSSNYQYGNTPGSTASSNRGLSTVAAAAGQRVRQNGAGAAVSMTPRQSPRAFGSGTSLTSSSTTSGVPAGRKVPRARGLVSETRHYA</sequence>
<evidence type="ECO:0000256" key="4">
    <source>
        <dbReference type="ARBA" id="ARBA00022741"/>
    </source>
</evidence>
<dbReference type="PROSITE" id="PS00411">
    <property type="entry name" value="KINESIN_MOTOR_1"/>
    <property type="match status" value="1"/>
</dbReference>
<dbReference type="SMART" id="SM00129">
    <property type="entry name" value="KISc"/>
    <property type="match status" value="1"/>
</dbReference>
<dbReference type="Pfam" id="PF00225">
    <property type="entry name" value="Kinesin"/>
    <property type="match status" value="1"/>
</dbReference>
<feature type="coiled-coil region" evidence="11">
    <location>
        <begin position="429"/>
        <end position="544"/>
    </location>
</feature>
<evidence type="ECO:0000259" key="13">
    <source>
        <dbReference type="PROSITE" id="PS50067"/>
    </source>
</evidence>
<proteinExistence type="inferred from homology"/>
<feature type="compositionally biased region" description="Polar residues" evidence="12">
    <location>
        <begin position="678"/>
        <end position="695"/>
    </location>
</feature>
<evidence type="ECO:0000313" key="14">
    <source>
        <dbReference type="EMBL" id="RKP02005.1"/>
    </source>
</evidence>
<comment type="subcellular location">
    <subcellularLocation>
        <location evidence="1">Cytoplasm</location>
        <location evidence="1">Cytoskeleton</location>
    </subcellularLocation>
</comment>
<dbReference type="InterPro" id="IPR027417">
    <property type="entry name" value="P-loop_NTPase"/>
</dbReference>
<comment type="similarity">
    <text evidence="9 10">Belongs to the TRAFAC class myosin-kinesin ATPase superfamily. Kinesin family.</text>
</comment>
<evidence type="ECO:0000256" key="6">
    <source>
        <dbReference type="ARBA" id="ARBA00023054"/>
    </source>
</evidence>
<keyword evidence="5 9" id="KW-0067">ATP-binding</keyword>
<keyword evidence="3 10" id="KW-0493">Microtubule</keyword>
<accession>A0A4P9X9M4</accession>
<evidence type="ECO:0000256" key="8">
    <source>
        <dbReference type="ARBA" id="ARBA00023212"/>
    </source>
</evidence>
<keyword evidence="4 9" id="KW-0547">Nucleotide-binding</keyword>
<dbReference type="PRINTS" id="PR00380">
    <property type="entry name" value="KINESINHEAVY"/>
</dbReference>
<dbReference type="SUPFAM" id="SSF52540">
    <property type="entry name" value="P-loop containing nucleoside triphosphate hydrolases"/>
    <property type="match status" value="1"/>
</dbReference>
<keyword evidence="6 11" id="KW-0175">Coiled coil</keyword>
<feature type="non-terminal residue" evidence="14">
    <location>
        <position position="1"/>
    </location>
</feature>
<evidence type="ECO:0000313" key="15">
    <source>
        <dbReference type="Proteomes" id="UP000274922"/>
    </source>
</evidence>
<dbReference type="InterPro" id="IPR001752">
    <property type="entry name" value="Kinesin_motor_dom"/>
</dbReference>
<dbReference type="GO" id="GO:0007018">
    <property type="term" value="P:microtubule-based movement"/>
    <property type="evidence" value="ECO:0007669"/>
    <property type="project" value="InterPro"/>
</dbReference>
<dbReference type="InterPro" id="IPR036961">
    <property type="entry name" value="Kinesin_motor_dom_sf"/>
</dbReference>
<dbReference type="GO" id="GO:0005524">
    <property type="term" value="F:ATP binding"/>
    <property type="evidence" value="ECO:0007669"/>
    <property type="project" value="UniProtKB-UniRule"/>
</dbReference>
<evidence type="ECO:0000256" key="12">
    <source>
        <dbReference type="SAM" id="MobiDB-lite"/>
    </source>
</evidence>
<reference evidence="15" key="1">
    <citation type="journal article" date="2018" name="Nat. Microbiol.">
        <title>Leveraging single-cell genomics to expand the fungal tree of life.</title>
        <authorList>
            <person name="Ahrendt S.R."/>
            <person name="Quandt C.A."/>
            <person name="Ciobanu D."/>
            <person name="Clum A."/>
            <person name="Salamov A."/>
            <person name="Andreopoulos B."/>
            <person name="Cheng J.F."/>
            <person name="Woyke T."/>
            <person name="Pelin A."/>
            <person name="Henrissat B."/>
            <person name="Reynolds N.K."/>
            <person name="Benny G.L."/>
            <person name="Smith M.E."/>
            <person name="James T.Y."/>
            <person name="Grigoriev I.V."/>
        </authorList>
    </citation>
    <scope>NUCLEOTIDE SEQUENCE [LARGE SCALE GENOMIC DNA]</scope>
    <source>
        <strain evidence="15">ATCC 52028</strain>
    </source>
</reference>
<feature type="compositionally biased region" description="Polar residues" evidence="12">
    <location>
        <begin position="648"/>
        <end position="663"/>
    </location>
</feature>
<evidence type="ECO:0000256" key="3">
    <source>
        <dbReference type="ARBA" id="ARBA00022701"/>
    </source>
</evidence>
<evidence type="ECO:0000256" key="1">
    <source>
        <dbReference type="ARBA" id="ARBA00004245"/>
    </source>
</evidence>
<gene>
    <name evidence="14" type="ORF">CXG81DRAFT_11316</name>
</gene>
<keyword evidence="15" id="KW-1185">Reference proteome</keyword>